<dbReference type="FunFam" id="2.60.40.10:FF:000495">
    <property type="entry name" value="Periplasmic beta-glucosidase"/>
    <property type="match status" value="1"/>
</dbReference>
<keyword evidence="7" id="KW-1185">Reference proteome</keyword>
<evidence type="ECO:0000256" key="2">
    <source>
        <dbReference type="ARBA" id="ARBA00022801"/>
    </source>
</evidence>
<dbReference type="OrthoDB" id="9805821at2"/>
<dbReference type="EMBL" id="PIOC01000003">
    <property type="protein sequence ID" value="RDW21471.1"/>
    <property type="molecule type" value="Genomic_DNA"/>
</dbReference>
<dbReference type="Pfam" id="PF00933">
    <property type="entry name" value="Glyco_hydro_3"/>
    <property type="match status" value="1"/>
</dbReference>
<reference evidence="7" key="1">
    <citation type="submission" date="2017-11" db="EMBL/GenBank/DDBJ databases">
        <authorList>
            <person name="Zhu W."/>
        </authorList>
    </citation>
    <scope>NUCLEOTIDE SEQUENCE [LARGE SCALE GENOMIC DNA]</scope>
    <source>
        <strain evidence="7">CAU 1183</strain>
    </source>
</reference>
<organism evidence="6 7">
    <name type="scientific">Oceanobacillus arenosus</name>
    <dbReference type="NCBI Taxonomy" id="1229153"/>
    <lineage>
        <taxon>Bacteria</taxon>
        <taxon>Bacillati</taxon>
        <taxon>Bacillota</taxon>
        <taxon>Bacilli</taxon>
        <taxon>Bacillales</taxon>
        <taxon>Bacillaceae</taxon>
        <taxon>Oceanobacillus</taxon>
    </lineage>
</organism>
<dbReference type="GO" id="GO:0008422">
    <property type="term" value="F:beta-glucosidase activity"/>
    <property type="evidence" value="ECO:0007669"/>
    <property type="project" value="UniProtKB-ARBA"/>
</dbReference>
<dbReference type="Gene3D" id="3.40.50.1700">
    <property type="entry name" value="Glycoside hydrolase family 3 C-terminal domain"/>
    <property type="match status" value="1"/>
</dbReference>
<evidence type="ECO:0000256" key="4">
    <source>
        <dbReference type="RuleBase" id="RU361161"/>
    </source>
</evidence>
<dbReference type="PROSITE" id="PS00775">
    <property type="entry name" value="GLYCOSYL_HYDROL_F3"/>
    <property type="match status" value="1"/>
</dbReference>
<dbReference type="InterPro" id="IPR036881">
    <property type="entry name" value="Glyco_hydro_3_C_sf"/>
</dbReference>
<dbReference type="InterPro" id="IPR013783">
    <property type="entry name" value="Ig-like_fold"/>
</dbReference>
<dbReference type="NCBIfam" id="NF011678">
    <property type="entry name" value="PRK15098.1"/>
    <property type="match status" value="1"/>
</dbReference>
<dbReference type="Pfam" id="PF01915">
    <property type="entry name" value="Glyco_hydro_3_C"/>
    <property type="match status" value="1"/>
</dbReference>
<accession>A0A3D8Q1N0</accession>
<dbReference type="Gene3D" id="2.60.40.10">
    <property type="entry name" value="Immunoglobulins"/>
    <property type="match status" value="1"/>
</dbReference>
<dbReference type="PANTHER" id="PTHR42715:SF10">
    <property type="entry name" value="BETA-GLUCOSIDASE"/>
    <property type="match status" value="1"/>
</dbReference>
<dbReference type="Proteomes" id="UP000257143">
    <property type="component" value="Unassembled WGS sequence"/>
</dbReference>
<feature type="domain" description="Fibronectin type III-like" evidence="5">
    <location>
        <begin position="640"/>
        <end position="709"/>
    </location>
</feature>
<keyword evidence="2 4" id="KW-0378">Hydrolase</keyword>
<evidence type="ECO:0000256" key="1">
    <source>
        <dbReference type="ARBA" id="ARBA00005336"/>
    </source>
</evidence>
<dbReference type="InterPro" id="IPR026891">
    <property type="entry name" value="Fn3-like"/>
</dbReference>
<evidence type="ECO:0000313" key="7">
    <source>
        <dbReference type="Proteomes" id="UP000257143"/>
    </source>
</evidence>
<keyword evidence="4" id="KW-0326">Glycosidase</keyword>
<dbReference type="SMART" id="SM01217">
    <property type="entry name" value="Fn3_like"/>
    <property type="match status" value="1"/>
</dbReference>
<name>A0A3D8Q1N0_9BACI</name>
<dbReference type="InterPro" id="IPR019800">
    <property type="entry name" value="Glyco_hydro_3_AS"/>
</dbReference>
<dbReference type="Pfam" id="PF14310">
    <property type="entry name" value="Fn3-like"/>
    <property type="match status" value="1"/>
</dbReference>
<dbReference type="AlphaFoldDB" id="A0A3D8Q1N0"/>
<dbReference type="GO" id="GO:0005975">
    <property type="term" value="P:carbohydrate metabolic process"/>
    <property type="evidence" value="ECO:0007669"/>
    <property type="project" value="InterPro"/>
</dbReference>
<evidence type="ECO:0000256" key="3">
    <source>
        <dbReference type="ARBA" id="ARBA00023277"/>
    </source>
</evidence>
<evidence type="ECO:0000259" key="5">
    <source>
        <dbReference type="SMART" id="SM01217"/>
    </source>
</evidence>
<gene>
    <name evidence="6" type="ORF">CWR48_03475</name>
</gene>
<dbReference type="Gene3D" id="3.20.20.300">
    <property type="entry name" value="Glycoside hydrolase, family 3, N-terminal domain"/>
    <property type="match status" value="1"/>
</dbReference>
<comment type="caution">
    <text evidence="6">The sequence shown here is derived from an EMBL/GenBank/DDBJ whole genome shotgun (WGS) entry which is preliminary data.</text>
</comment>
<proteinExistence type="inferred from homology"/>
<comment type="similarity">
    <text evidence="1 4">Belongs to the glycosyl hydrolase 3 family.</text>
</comment>
<evidence type="ECO:0000313" key="6">
    <source>
        <dbReference type="EMBL" id="RDW21471.1"/>
    </source>
</evidence>
<sequence length="721" mass="78968">MTDNFLEDLLNQMTLEEKAAQLTQVVGSFMKGSSTSGEITGPMEEMGITEAMIENAGSVLGTTGAAEIKEIQRQHLDKNRLGIPLLFMADVIHGYRTIFPIPLAIGSSWDLKLAEESAAIAAIEAAVSGLQVTFAPMVDIVRDPRWGRVMESTGEDAYLNGEFAKAQVKGYQGKDLKNDLTRVAATVKHFAAYGVPEGGREYNTVNMSERELRETYLPAYKAAIDAGSELVMTSFNTIDGIPATGNKELMRDLLRGEWKFDGVVISDWNAVRELIFHGVAEDDREAAFKAINASVDIEMMSSAYVNHLQALVEEGVIDVELINESVLRVLKLKEKLGLFENPYRGADEQLEKEVILSDSHRQTARELATKSCVLLKNGSALPLKKEQKIALIGPFAGNKDILGSWSALGSKEDAITLSDGMRMQLDGENLLIAEGCAIENGTELELHHALEIANQADVIVLALGESSDMSGEGGSRSNIKLPQIQLDLVEKIAALNKPTVAVIFNGRPLDLHGVVDKVDAVLEAWFPGTEGGAAIADLLFGVANPSGKLSMSFPYSVGQVPVYYNQFNTGRPQVAPDVRERYVSQYLDIPNEPLFPFGFGLSYTTFSYSEMKLSHDVMTLDEPLKISVSVKNTGDVAGDEVVQLYIRDISGEIVRPLKELKGFEKVSLKPGEEKEISFTLTEEQLRYHHKDLTFTSDNGEFIAFIGTNSSDVQSVPFRLEK</sequence>
<dbReference type="InterPro" id="IPR001764">
    <property type="entry name" value="Glyco_hydro_3_N"/>
</dbReference>
<dbReference type="SUPFAM" id="SSF51445">
    <property type="entry name" value="(Trans)glycosidases"/>
    <property type="match status" value="1"/>
</dbReference>
<keyword evidence="3" id="KW-0119">Carbohydrate metabolism</keyword>
<dbReference type="SUPFAM" id="SSF52279">
    <property type="entry name" value="Beta-D-glucan exohydrolase, C-terminal domain"/>
    <property type="match status" value="1"/>
</dbReference>
<dbReference type="PRINTS" id="PR00133">
    <property type="entry name" value="GLHYDRLASE3"/>
</dbReference>
<dbReference type="PANTHER" id="PTHR42715">
    <property type="entry name" value="BETA-GLUCOSIDASE"/>
    <property type="match status" value="1"/>
</dbReference>
<dbReference type="InterPro" id="IPR036962">
    <property type="entry name" value="Glyco_hydro_3_N_sf"/>
</dbReference>
<protein>
    <submittedName>
        <fullName evidence="6">Beta-glucosidase BglX</fullName>
    </submittedName>
</protein>
<dbReference type="InterPro" id="IPR002772">
    <property type="entry name" value="Glyco_hydro_3_C"/>
</dbReference>
<dbReference type="InterPro" id="IPR017853">
    <property type="entry name" value="GH"/>
</dbReference>
<dbReference type="RefSeq" id="WP_115771643.1">
    <property type="nucleotide sequence ID" value="NZ_PIOC01000003.1"/>
</dbReference>
<dbReference type="FunFam" id="3.20.20.300:FF:000005">
    <property type="entry name" value="Periplasmic beta-glucosidase"/>
    <property type="match status" value="1"/>
</dbReference>
<dbReference type="InterPro" id="IPR050288">
    <property type="entry name" value="Cellulose_deg_GH3"/>
</dbReference>